<evidence type="ECO:0000313" key="2">
    <source>
        <dbReference type="EMBL" id="KAH7035599.1"/>
    </source>
</evidence>
<gene>
    <name evidence="2" type="ORF">B0I36DRAFT_318698</name>
</gene>
<organism evidence="2 3">
    <name type="scientific">Microdochium trichocladiopsis</name>
    <dbReference type="NCBI Taxonomy" id="1682393"/>
    <lineage>
        <taxon>Eukaryota</taxon>
        <taxon>Fungi</taxon>
        <taxon>Dikarya</taxon>
        <taxon>Ascomycota</taxon>
        <taxon>Pezizomycotina</taxon>
        <taxon>Sordariomycetes</taxon>
        <taxon>Xylariomycetidae</taxon>
        <taxon>Xylariales</taxon>
        <taxon>Microdochiaceae</taxon>
        <taxon>Microdochium</taxon>
    </lineage>
</organism>
<dbReference type="GeneID" id="70182872"/>
<evidence type="ECO:0000313" key="3">
    <source>
        <dbReference type="Proteomes" id="UP000756346"/>
    </source>
</evidence>
<accession>A0A9P8Y9N3</accession>
<dbReference type="RefSeq" id="XP_046015692.1">
    <property type="nucleotide sequence ID" value="XM_046153326.1"/>
</dbReference>
<proteinExistence type="predicted"/>
<feature type="region of interest" description="Disordered" evidence="1">
    <location>
        <begin position="499"/>
        <end position="527"/>
    </location>
</feature>
<feature type="compositionally biased region" description="Polar residues" evidence="1">
    <location>
        <begin position="542"/>
        <end position="558"/>
    </location>
</feature>
<keyword evidence="3" id="KW-1185">Reference proteome</keyword>
<dbReference type="AlphaFoldDB" id="A0A9P8Y9N3"/>
<reference evidence="2" key="1">
    <citation type="journal article" date="2021" name="Nat. Commun.">
        <title>Genetic determinants of endophytism in the Arabidopsis root mycobiome.</title>
        <authorList>
            <person name="Mesny F."/>
            <person name="Miyauchi S."/>
            <person name="Thiergart T."/>
            <person name="Pickel B."/>
            <person name="Atanasova L."/>
            <person name="Karlsson M."/>
            <person name="Huettel B."/>
            <person name="Barry K.W."/>
            <person name="Haridas S."/>
            <person name="Chen C."/>
            <person name="Bauer D."/>
            <person name="Andreopoulos W."/>
            <person name="Pangilinan J."/>
            <person name="LaButti K."/>
            <person name="Riley R."/>
            <person name="Lipzen A."/>
            <person name="Clum A."/>
            <person name="Drula E."/>
            <person name="Henrissat B."/>
            <person name="Kohler A."/>
            <person name="Grigoriev I.V."/>
            <person name="Martin F.M."/>
            <person name="Hacquard S."/>
        </authorList>
    </citation>
    <scope>NUCLEOTIDE SEQUENCE</scope>
    <source>
        <strain evidence="2">MPI-CAGE-CH-0230</strain>
    </source>
</reference>
<dbReference type="OrthoDB" id="5371510at2759"/>
<feature type="compositionally biased region" description="Acidic residues" evidence="1">
    <location>
        <begin position="626"/>
        <end position="648"/>
    </location>
</feature>
<protein>
    <submittedName>
        <fullName evidence="2">Uncharacterized protein</fullName>
    </submittedName>
</protein>
<dbReference type="EMBL" id="JAGTJQ010000003">
    <property type="protein sequence ID" value="KAH7035599.1"/>
    <property type="molecule type" value="Genomic_DNA"/>
</dbReference>
<feature type="compositionally biased region" description="Polar residues" evidence="1">
    <location>
        <begin position="502"/>
        <end position="522"/>
    </location>
</feature>
<comment type="caution">
    <text evidence="2">The sequence shown here is derived from an EMBL/GenBank/DDBJ whole genome shotgun (WGS) entry which is preliminary data.</text>
</comment>
<sequence>MNYESKSGVVLPLNREHGLPKDNLEDIEMSPLRMVPEYCPVRHRANIIRLIRTILGADLVLNSAIRVYTIAGIAKQFDCASVIRDPVFTWFMAQPNSDFIDLEPETALKIGWNLGLRDVTRAAMRILVAENAMEALSPTPLSHSRRFTVLGRPRGELPDELENVIQHATNKYTERVQQVNADLVSPWVFTLLRIDQWKQFMQIGEMIGTVEPGADLPNINLNPRTSAATPLVASASLDKIRAHFFQVYRSLIQFMHGIANAPDSSAFSSETETSIERNRQCYVPRSRFMSYFTTWQTMVPLSRRALTDYWQRLTEAPMVWSEFVACQQLLVRQVTIFNSSIHFAVEEGKLPVPRGSIYQLDLIVLHQQVCTALAELKNAWAHPRDLEVSLARSGHLALGLTDEEFKYLPLWAGGLDDGTGGVFQEGHVPDADMGPIGPGPAYHTGYSVMSDFTDFSSSIAPSDAPAMSMVGTEDDFGGDRNTIDFDDTETLTSGRSKIAVPTGSTVTGTRAASSYAPSSVMTPSEGGSMVNAMARDVHDLSLGSSPTAETLEGTSNETAGGGDQTMGSAADRSVHDREDTAMADAGTAQDSSVIKISNHSDATAGANQACDGGKDGKDGKTQAVTNEDDEDDWSAPSDDDDDDLDNFM</sequence>
<name>A0A9P8Y9N3_9PEZI</name>
<dbReference type="Proteomes" id="UP000756346">
    <property type="component" value="Unassembled WGS sequence"/>
</dbReference>
<feature type="region of interest" description="Disordered" evidence="1">
    <location>
        <begin position="542"/>
        <end position="648"/>
    </location>
</feature>
<evidence type="ECO:0000256" key="1">
    <source>
        <dbReference type="SAM" id="MobiDB-lite"/>
    </source>
</evidence>
<feature type="compositionally biased region" description="Polar residues" evidence="1">
    <location>
        <begin position="588"/>
        <end position="601"/>
    </location>
</feature>